<keyword evidence="3" id="KW-1185">Reference proteome</keyword>
<sequence>MLAGIFPMLSLLASLVLVWAFMWLSVLAADEGLDAHEAGLAVVAARNPFREQGPPANMAKLILLRHKIQTTNRKRRPSQSRQSVRACNIQALSRQQSSPWTRFGKAFGAKQYH</sequence>
<feature type="chain" id="PRO_5042280095" description="Secreted protein" evidence="1">
    <location>
        <begin position="29"/>
        <end position="113"/>
    </location>
</feature>
<feature type="signal peptide" evidence="1">
    <location>
        <begin position="1"/>
        <end position="28"/>
    </location>
</feature>
<proteinExistence type="predicted"/>
<protein>
    <recommendedName>
        <fullName evidence="4">Secreted protein</fullName>
    </recommendedName>
</protein>
<dbReference type="Proteomes" id="UP001218188">
    <property type="component" value="Unassembled WGS sequence"/>
</dbReference>
<evidence type="ECO:0000313" key="2">
    <source>
        <dbReference type="EMBL" id="KAJ7047687.1"/>
    </source>
</evidence>
<name>A0AAD6TLB7_9AGAR</name>
<evidence type="ECO:0008006" key="4">
    <source>
        <dbReference type="Google" id="ProtNLM"/>
    </source>
</evidence>
<accession>A0AAD6TLB7</accession>
<dbReference type="EMBL" id="JARJCM010000001">
    <property type="protein sequence ID" value="KAJ7047687.1"/>
    <property type="molecule type" value="Genomic_DNA"/>
</dbReference>
<gene>
    <name evidence="2" type="ORF">C8F04DRAFT_1386885</name>
</gene>
<evidence type="ECO:0000256" key="1">
    <source>
        <dbReference type="SAM" id="SignalP"/>
    </source>
</evidence>
<organism evidence="2 3">
    <name type="scientific">Mycena alexandri</name>
    <dbReference type="NCBI Taxonomy" id="1745969"/>
    <lineage>
        <taxon>Eukaryota</taxon>
        <taxon>Fungi</taxon>
        <taxon>Dikarya</taxon>
        <taxon>Basidiomycota</taxon>
        <taxon>Agaricomycotina</taxon>
        <taxon>Agaricomycetes</taxon>
        <taxon>Agaricomycetidae</taxon>
        <taxon>Agaricales</taxon>
        <taxon>Marasmiineae</taxon>
        <taxon>Mycenaceae</taxon>
        <taxon>Mycena</taxon>
    </lineage>
</organism>
<comment type="caution">
    <text evidence="2">The sequence shown here is derived from an EMBL/GenBank/DDBJ whole genome shotgun (WGS) entry which is preliminary data.</text>
</comment>
<keyword evidence="1" id="KW-0732">Signal</keyword>
<reference evidence="2" key="1">
    <citation type="submission" date="2023-03" db="EMBL/GenBank/DDBJ databases">
        <title>Massive genome expansion in bonnet fungi (Mycena s.s.) driven by repeated elements and novel gene families across ecological guilds.</title>
        <authorList>
            <consortium name="Lawrence Berkeley National Laboratory"/>
            <person name="Harder C.B."/>
            <person name="Miyauchi S."/>
            <person name="Viragh M."/>
            <person name="Kuo A."/>
            <person name="Thoen E."/>
            <person name="Andreopoulos B."/>
            <person name="Lu D."/>
            <person name="Skrede I."/>
            <person name="Drula E."/>
            <person name="Henrissat B."/>
            <person name="Morin E."/>
            <person name="Kohler A."/>
            <person name="Barry K."/>
            <person name="LaButti K."/>
            <person name="Morin E."/>
            <person name="Salamov A."/>
            <person name="Lipzen A."/>
            <person name="Mereny Z."/>
            <person name="Hegedus B."/>
            <person name="Baldrian P."/>
            <person name="Stursova M."/>
            <person name="Weitz H."/>
            <person name="Taylor A."/>
            <person name="Grigoriev I.V."/>
            <person name="Nagy L.G."/>
            <person name="Martin F."/>
            <person name="Kauserud H."/>
        </authorList>
    </citation>
    <scope>NUCLEOTIDE SEQUENCE</scope>
    <source>
        <strain evidence="2">CBHHK200</strain>
    </source>
</reference>
<dbReference type="AlphaFoldDB" id="A0AAD6TLB7"/>
<evidence type="ECO:0000313" key="3">
    <source>
        <dbReference type="Proteomes" id="UP001218188"/>
    </source>
</evidence>